<keyword evidence="3" id="KW-1185">Reference proteome</keyword>
<evidence type="ECO:0000313" key="2">
    <source>
        <dbReference type="EMBL" id="RJG10342.1"/>
    </source>
</evidence>
<comment type="caution">
    <text evidence="2">The sequence shown here is derived from an EMBL/GenBank/DDBJ whole genome shotgun (WGS) entry which is preliminary data.</text>
</comment>
<feature type="compositionally biased region" description="Polar residues" evidence="1">
    <location>
        <begin position="22"/>
        <end position="40"/>
    </location>
</feature>
<evidence type="ECO:0000313" key="3">
    <source>
        <dbReference type="Proteomes" id="UP000284021"/>
    </source>
</evidence>
<protein>
    <submittedName>
        <fullName evidence="2">DUF1534 domain-containing protein</fullName>
    </submittedName>
</protein>
<proteinExistence type="predicted"/>
<organism evidence="2 3">
    <name type="scientific">Pseudomonas cavernicola</name>
    <dbReference type="NCBI Taxonomy" id="2320866"/>
    <lineage>
        <taxon>Bacteria</taxon>
        <taxon>Pseudomonadati</taxon>
        <taxon>Pseudomonadota</taxon>
        <taxon>Gammaproteobacteria</taxon>
        <taxon>Pseudomonadales</taxon>
        <taxon>Pseudomonadaceae</taxon>
        <taxon>Pseudomonas</taxon>
    </lineage>
</organism>
<gene>
    <name evidence="2" type="ORF">D3879_20215</name>
</gene>
<name>A0A418XCV1_9PSED</name>
<dbReference type="EMBL" id="QYUR01000006">
    <property type="protein sequence ID" value="RJG10342.1"/>
    <property type="molecule type" value="Genomic_DNA"/>
</dbReference>
<feature type="region of interest" description="Disordered" evidence="1">
    <location>
        <begin position="1"/>
        <end position="40"/>
    </location>
</feature>
<dbReference type="AntiFam" id="ANF00261">
    <property type="entry name" value="Protein of unknown function (DUF1534)"/>
</dbReference>
<evidence type="ECO:0000256" key="1">
    <source>
        <dbReference type="SAM" id="MobiDB-lite"/>
    </source>
</evidence>
<accession>A0A418XCV1</accession>
<dbReference type="Proteomes" id="UP000284021">
    <property type="component" value="Unassembled WGS sequence"/>
</dbReference>
<dbReference type="AlphaFoldDB" id="A0A418XCV1"/>
<sequence>MEVIVPTLQRGNAARDAPRHMPNSTQSVEGGVLTQSVGTI</sequence>
<reference evidence="2 3" key="1">
    <citation type="submission" date="2018-09" db="EMBL/GenBank/DDBJ databases">
        <authorList>
            <person name="Zhu H."/>
        </authorList>
    </citation>
    <scope>NUCLEOTIDE SEQUENCE [LARGE SCALE GENOMIC DNA]</scope>
    <source>
        <strain evidence="2 3">K1S02-6</strain>
    </source>
</reference>